<dbReference type="OrthoDB" id="7308086at2"/>
<gene>
    <name evidence="2" type="ORF">FZ942_22880</name>
</gene>
<dbReference type="RefSeq" id="WP_149233404.1">
    <property type="nucleotide sequence ID" value="NZ_JALJXJ010000016.1"/>
</dbReference>
<name>A0A5A9GGW2_AZOLI</name>
<comment type="caution">
    <text evidence="2">The sequence shown here is derived from an EMBL/GenBank/DDBJ whole genome shotgun (WGS) entry which is preliminary data.</text>
</comment>
<accession>A0A5A9GGW2</accession>
<protein>
    <submittedName>
        <fullName evidence="2">Uncharacterized protein</fullName>
    </submittedName>
</protein>
<dbReference type="AlphaFoldDB" id="A0A5A9GGW2"/>
<proteinExistence type="predicted"/>
<reference evidence="2 3" key="1">
    <citation type="submission" date="2019-08" db="EMBL/GenBank/DDBJ databases">
        <authorList>
            <person name="Grouzdev D."/>
            <person name="Tikhonova E."/>
            <person name="Kravchenko I."/>
        </authorList>
    </citation>
    <scope>NUCLEOTIDE SEQUENCE [LARGE SCALE GENOMIC DNA]</scope>
    <source>
        <strain evidence="2 3">59b</strain>
    </source>
</reference>
<sequence>MTSALHHALVVWGRAFTDVFLRYVLPSHLSPGNLPALAGNERSTYNIYTTARDAAVMARSEPVRKLQRLMDVRFHVMKTEDEALLSAENVYDVMSAFHREAILMAEAEDARIVFLAPDALFSDGSFAAMERKAAEGCDCLLITAICTVMEDMQPWLEERVRGPGPVSFPASDLAGRAIRHMHPIGRSMIWGGERFNRAWASQFFWPVGSSGLLAHCWHLHPLMVRPGARSKGFTQTVDGDFVEALAGTRMHIIRDSDEICVAELSPRNRRDDSLRDLGPFDRSRFLGWARQWLRPVHAGLVRTPILFHDDPVDPNVLAPVQAAASRIVGSLAAEVEDLWPRLPTVRATGELKDAARIFIYGSGAAGQAVRERMERDGIAVAGFLDSHRAGQAHGLPVLQATSYATQQKEGDSVLVVSQYAREIEKTIRSLGIRNCFDGYRLFLGMSERSPVAVSLQSWEIPHDDPQDGLKAWTADGEGHSPASRRLEAD</sequence>
<evidence type="ECO:0000313" key="3">
    <source>
        <dbReference type="Proteomes" id="UP000324927"/>
    </source>
</evidence>
<dbReference type="EMBL" id="VTTN01000010">
    <property type="protein sequence ID" value="KAA0593738.1"/>
    <property type="molecule type" value="Genomic_DNA"/>
</dbReference>
<keyword evidence="3" id="KW-1185">Reference proteome</keyword>
<evidence type="ECO:0000256" key="1">
    <source>
        <dbReference type="SAM" id="MobiDB-lite"/>
    </source>
</evidence>
<dbReference type="Proteomes" id="UP000324927">
    <property type="component" value="Unassembled WGS sequence"/>
</dbReference>
<feature type="region of interest" description="Disordered" evidence="1">
    <location>
        <begin position="464"/>
        <end position="489"/>
    </location>
</feature>
<organism evidence="2 3">
    <name type="scientific">Azospirillum lipoferum</name>
    <dbReference type="NCBI Taxonomy" id="193"/>
    <lineage>
        <taxon>Bacteria</taxon>
        <taxon>Pseudomonadati</taxon>
        <taxon>Pseudomonadota</taxon>
        <taxon>Alphaproteobacteria</taxon>
        <taxon>Rhodospirillales</taxon>
        <taxon>Azospirillaceae</taxon>
        <taxon>Azospirillum</taxon>
    </lineage>
</organism>
<evidence type="ECO:0000313" key="2">
    <source>
        <dbReference type="EMBL" id="KAA0593738.1"/>
    </source>
</evidence>